<dbReference type="RefSeq" id="WP_168860853.1">
    <property type="nucleotide sequence ID" value="NZ_CP051204.2"/>
</dbReference>
<dbReference type="Pfam" id="PF12728">
    <property type="entry name" value="HTH_17"/>
    <property type="match status" value="1"/>
</dbReference>
<accession>A0ABX6LIY0</accession>
<dbReference type="SUPFAM" id="SSF46955">
    <property type="entry name" value="Putative DNA-binding domain"/>
    <property type="match status" value="1"/>
</dbReference>
<sequence>MEKRERSVQTAAPILFPIEPEQFWQMLRVLVREEVSQLERQPVRTPAYDTPGLTYKPLYKIGEVCQLFQVTKPTIYDWIKHGKLKPYKIRSRVYFLWNDIQQLLQPGEQPKE</sequence>
<keyword evidence="3" id="KW-1185">Reference proteome</keyword>
<dbReference type="Gene3D" id="1.10.1660.10">
    <property type="match status" value="1"/>
</dbReference>
<evidence type="ECO:0000313" key="2">
    <source>
        <dbReference type="EMBL" id="QJB38783.1"/>
    </source>
</evidence>
<dbReference type="InterPro" id="IPR009061">
    <property type="entry name" value="DNA-bd_dom_put_sf"/>
</dbReference>
<dbReference type="EMBL" id="CP051204">
    <property type="protein sequence ID" value="QJB38783.1"/>
    <property type="molecule type" value="Genomic_DNA"/>
</dbReference>
<dbReference type="Proteomes" id="UP000503144">
    <property type="component" value="Chromosome"/>
</dbReference>
<proteinExistence type="predicted"/>
<reference evidence="2 3" key="2">
    <citation type="submission" date="2020-09" db="EMBL/GenBank/DDBJ databases">
        <authorList>
            <person name="Kittiwongwattana C."/>
        </authorList>
    </citation>
    <scope>NUCLEOTIDE SEQUENCE [LARGE SCALE GENOMIC DNA]</scope>
    <source>
        <strain evidence="2 3">1303</strain>
    </source>
</reference>
<evidence type="ECO:0000313" key="3">
    <source>
        <dbReference type="Proteomes" id="UP000503144"/>
    </source>
</evidence>
<dbReference type="InterPro" id="IPR041657">
    <property type="entry name" value="HTH_17"/>
</dbReference>
<feature type="domain" description="Helix-turn-helix" evidence="1">
    <location>
        <begin position="58"/>
        <end position="105"/>
    </location>
</feature>
<gene>
    <name evidence="2" type="ORF">HF324_13270</name>
</gene>
<evidence type="ECO:0000259" key="1">
    <source>
        <dbReference type="Pfam" id="PF12728"/>
    </source>
</evidence>
<reference evidence="3" key="1">
    <citation type="submission" date="2020-04" db="EMBL/GenBank/DDBJ databases">
        <authorList>
            <person name="Kittiwongwattana C."/>
        </authorList>
    </citation>
    <scope>NUCLEOTIDE SEQUENCE [LARGE SCALE GENOMIC DNA]</scope>
    <source>
        <strain evidence="3">1303</strain>
    </source>
</reference>
<protein>
    <submittedName>
        <fullName evidence="2">Helix-turn-helix domain-containing protein</fullName>
    </submittedName>
</protein>
<name>A0ABX6LIY0_9BACT</name>
<organism evidence="2 3">
    <name type="scientific">Chitinophaga oryzae</name>
    <dbReference type="NCBI Taxonomy" id="2725414"/>
    <lineage>
        <taxon>Bacteria</taxon>
        <taxon>Pseudomonadati</taxon>
        <taxon>Bacteroidota</taxon>
        <taxon>Chitinophagia</taxon>
        <taxon>Chitinophagales</taxon>
        <taxon>Chitinophagaceae</taxon>
        <taxon>Chitinophaga</taxon>
    </lineage>
</organism>